<dbReference type="InterPro" id="IPR012580">
    <property type="entry name" value="NUC153"/>
</dbReference>
<feature type="compositionally biased region" description="Basic and acidic residues" evidence="5">
    <location>
        <begin position="584"/>
        <end position="595"/>
    </location>
</feature>
<feature type="compositionally biased region" description="Acidic residues" evidence="5">
    <location>
        <begin position="462"/>
        <end position="471"/>
    </location>
</feature>
<evidence type="ECO:0000256" key="4">
    <source>
        <dbReference type="ARBA" id="ARBA00023242"/>
    </source>
</evidence>
<organism evidence="8 9">
    <name type="scientific">Lasius niger</name>
    <name type="common">Black garden ant</name>
    <dbReference type="NCBI Taxonomy" id="67767"/>
    <lineage>
        <taxon>Eukaryota</taxon>
        <taxon>Metazoa</taxon>
        <taxon>Ecdysozoa</taxon>
        <taxon>Arthropoda</taxon>
        <taxon>Hexapoda</taxon>
        <taxon>Insecta</taxon>
        <taxon>Pterygota</taxon>
        <taxon>Neoptera</taxon>
        <taxon>Endopterygota</taxon>
        <taxon>Hymenoptera</taxon>
        <taxon>Apocrita</taxon>
        <taxon>Aculeata</taxon>
        <taxon>Formicoidea</taxon>
        <taxon>Formicidae</taxon>
        <taxon>Formicinae</taxon>
        <taxon>Lasius</taxon>
        <taxon>Lasius</taxon>
    </lineage>
</organism>
<gene>
    <name evidence="8" type="ORF">RF55_8582</name>
</gene>
<dbReference type="InterPro" id="IPR039754">
    <property type="entry name" value="Esf1"/>
</dbReference>
<evidence type="ECO:0000256" key="5">
    <source>
        <dbReference type="SAM" id="MobiDB-lite"/>
    </source>
</evidence>
<evidence type="ECO:0000313" key="8">
    <source>
        <dbReference type="EMBL" id="KMQ91538.1"/>
    </source>
</evidence>
<feature type="domain" description="NUC153" evidence="6">
    <location>
        <begin position="682"/>
        <end position="709"/>
    </location>
</feature>
<protein>
    <submittedName>
        <fullName evidence="8">Esf1-like protein</fullName>
    </submittedName>
</protein>
<feature type="compositionally biased region" description="Basic and acidic residues" evidence="5">
    <location>
        <begin position="85"/>
        <end position="99"/>
    </location>
</feature>
<evidence type="ECO:0000259" key="7">
    <source>
        <dbReference type="Pfam" id="PF25121"/>
    </source>
</evidence>
<feature type="region of interest" description="Disordered" evidence="5">
    <location>
        <begin position="534"/>
        <end position="662"/>
    </location>
</feature>
<dbReference type="AlphaFoldDB" id="A0A0J7KMD0"/>
<feature type="region of interest" description="Disordered" evidence="5">
    <location>
        <begin position="461"/>
        <end position="490"/>
    </location>
</feature>
<evidence type="ECO:0000313" key="9">
    <source>
        <dbReference type="Proteomes" id="UP000036403"/>
    </source>
</evidence>
<dbReference type="PANTHER" id="PTHR12202">
    <property type="entry name" value="ESF1 HOMOLOG"/>
    <property type="match status" value="1"/>
</dbReference>
<accession>A0A0J7KMD0</accession>
<sequence>MDEMLKDARFAHIAKDPKFRRIPKAERKVKIDHRFKDMFQDKKFTVKYTIDKRGRPINQTTTENLRKYYDLSSSEDEDASMPSTNKKDDKKKEIKDTIKKAKGKKKTVKKAESSSVKDPSDEESKDDQSDDNCVSSNGDLLLIKPKEKCSDDESNNESSDNNENNSVQKGFSQLDFDENEKQLHKRRGNESGRLTSEIKERLKDLSVNYARGEGVLLTDSSSEEELSEASDIEEEIEHNWGELDKEAETTDEITHRLAICNMDWDRIRAVDLMILLNSFLPSGGLIHSVIIYPSEFGQQRMKEEEISGPIELRSKDVNSEDEISDDNEEGATYHMEKLRQYQLNRLKYYYAVAEFDSAETANKVYVECDSIEYESTATKLDLRFIPNDMTFDQEPKEICTEIPEPVKYEPRQFTTTALQQVKVELTWDETNVDRQEFTQKLNSGKLQDIDENDLQTYLANGSEDDSEEEDITEKNNDNEDNLESEVNNDPIGKYKSLLKSIEEEEEAKKNKDVELEFTWGLGTKEKAEKLVKERMKNKEELTPFEQYLEKRKTKKKAKREEKKKLNEESQKSDSEDTLPPDVDMNDKYFAEEFRNSKSSRKNRKKDKEASDVDSSNEQEENQRRAELELLLMDQNEDGKKHFNMKQIEENATMSKSKRKRLIKKKNVQEEIKDDDFEVNVKDPRFAALFTSHHFNIDPADPHYRKTKGTEALVNEKLKRRVDNEAHAEDNKQFKKPRTSEKLSTELQALVKSVKKKTQNISQPIKG</sequence>
<dbReference type="PaxDb" id="67767-A0A0J7KMD0"/>
<feature type="domain" description="ESF1 RRM" evidence="7">
    <location>
        <begin position="254"/>
        <end position="400"/>
    </location>
</feature>
<keyword evidence="4" id="KW-0539">Nucleus</keyword>
<keyword evidence="9" id="KW-1185">Reference proteome</keyword>
<comment type="subcellular location">
    <subcellularLocation>
        <location evidence="1">Nucleus</location>
        <location evidence="1">Nucleolus</location>
    </subcellularLocation>
</comment>
<evidence type="ECO:0000256" key="2">
    <source>
        <dbReference type="ARBA" id="ARBA00009087"/>
    </source>
</evidence>
<feature type="compositionally biased region" description="Acidic residues" evidence="5">
    <location>
        <begin position="120"/>
        <end position="130"/>
    </location>
</feature>
<dbReference type="GO" id="GO:0003723">
    <property type="term" value="F:RNA binding"/>
    <property type="evidence" value="ECO:0007669"/>
    <property type="project" value="TreeGrafter"/>
</dbReference>
<reference evidence="8 9" key="1">
    <citation type="submission" date="2015-04" db="EMBL/GenBank/DDBJ databases">
        <title>Lasius niger genome sequencing.</title>
        <authorList>
            <person name="Konorov E.A."/>
            <person name="Nikitin M.A."/>
            <person name="Kirill M.V."/>
            <person name="Chang P."/>
        </authorList>
    </citation>
    <scope>NUCLEOTIDE SEQUENCE [LARGE SCALE GENOMIC DNA]</scope>
    <source>
        <tissue evidence="8">Whole</tissue>
    </source>
</reference>
<dbReference type="STRING" id="67767.A0A0J7KMD0"/>
<dbReference type="GO" id="GO:0005730">
    <property type="term" value="C:nucleolus"/>
    <property type="evidence" value="ECO:0007669"/>
    <property type="project" value="UniProtKB-SubCell"/>
</dbReference>
<dbReference type="EMBL" id="LBMM01005415">
    <property type="protein sequence ID" value="KMQ91538.1"/>
    <property type="molecule type" value="Genomic_DNA"/>
</dbReference>
<dbReference type="PANTHER" id="PTHR12202:SF0">
    <property type="entry name" value="ESF1 HOMOLOG"/>
    <property type="match status" value="1"/>
</dbReference>
<feature type="region of interest" description="Disordered" evidence="5">
    <location>
        <begin position="51"/>
        <end position="173"/>
    </location>
</feature>
<comment type="similarity">
    <text evidence="2">Belongs to the ESF1 family.</text>
</comment>
<dbReference type="Proteomes" id="UP000036403">
    <property type="component" value="Unassembled WGS sequence"/>
</dbReference>
<dbReference type="Pfam" id="PF08159">
    <property type="entry name" value="NUC153"/>
    <property type="match status" value="1"/>
</dbReference>
<dbReference type="OrthoDB" id="431825at2759"/>
<dbReference type="Pfam" id="PF25121">
    <property type="entry name" value="RRM_ESF1"/>
    <property type="match status" value="1"/>
</dbReference>
<evidence type="ECO:0000256" key="3">
    <source>
        <dbReference type="ARBA" id="ARBA00023054"/>
    </source>
</evidence>
<name>A0A0J7KMD0_LASNI</name>
<feature type="compositionally biased region" description="Basic and acidic residues" evidence="5">
    <location>
        <begin position="558"/>
        <end position="574"/>
    </location>
</feature>
<feature type="compositionally biased region" description="Low complexity" evidence="5">
    <location>
        <begin position="156"/>
        <end position="166"/>
    </location>
</feature>
<evidence type="ECO:0000256" key="1">
    <source>
        <dbReference type="ARBA" id="ARBA00004604"/>
    </source>
</evidence>
<dbReference type="InterPro" id="IPR056750">
    <property type="entry name" value="RRM_ESF1"/>
</dbReference>
<keyword evidence="3" id="KW-0175">Coiled coil</keyword>
<evidence type="ECO:0000259" key="6">
    <source>
        <dbReference type="Pfam" id="PF08159"/>
    </source>
</evidence>
<feature type="region of interest" description="Disordered" evidence="5">
    <location>
        <begin position="721"/>
        <end position="741"/>
    </location>
</feature>
<dbReference type="GO" id="GO:0006364">
    <property type="term" value="P:rRNA processing"/>
    <property type="evidence" value="ECO:0007669"/>
    <property type="project" value="InterPro"/>
</dbReference>
<comment type="caution">
    <text evidence="8">The sequence shown here is derived from an EMBL/GenBank/DDBJ whole genome shotgun (WGS) entry which is preliminary data.</text>
</comment>
<proteinExistence type="inferred from homology"/>